<dbReference type="PANTHER" id="PTHR46082">
    <property type="entry name" value="ATP/GTP-BINDING PROTEIN-RELATED"/>
    <property type="match status" value="1"/>
</dbReference>
<evidence type="ECO:0000313" key="3">
    <source>
        <dbReference type="Proteomes" id="UP000070501"/>
    </source>
</evidence>
<evidence type="ECO:0000313" key="2">
    <source>
        <dbReference type="EMBL" id="KXJ84652.1"/>
    </source>
</evidence>
<accession>A0A136IIB7</accession>
<gene>
    <name evidence="2" type="ORF">Micbo1qcDRAFT_129332</name>
</gene>
<evidence type="ECO:0008006" key="4">
    <source>
        <dbReference type="Google" id="ProtNLM"/>
    </source>
</evidence>
<dbReference type="AlphaFoldDB" id="A0A136IIB7"/>
<dbReference type="STRING" id="196109.A0A136IIB7"/>
<dbReference type="OrthoDB" id="626167at2759"/>
<dbReference type="SUPFAM" id="SSF48452">
    <property type="entry name" value="TPR-like"/>
    <property type="match status" value="1"/>
</dbReference>
<protein>
    <recommendedName>
        <fullName evidence="4">Tetratricopeptide repeat-domain-containing protein</fullName>
    </recommendedName>
</protein>
<dbReference type="Pfam" id="PF13424">
    <property type="entry name" value="TPR_12"/>
    <property type="match status" value="1"/>
</dbReference>
<feature type="region of interest" description="Disordered" evidence="1">
    <location>
        <begin position="1"/>
        <end position="23"/>
    </location>
</feature>
<sequence length="89" mass="9893">QGKYEEAEAMNRRALDGREKALGKDHPSTLKSIYCLASLYHKQNRLDEAGELYVNALNGFRKVLGPTHPTTLACEGHYASLSQEMAATR</sequence>
<dbReference type="InterPro" id="IPR011990">
    <property type="entry name" value="TPR-like_helical_dom_sf"/>
</dbReference>
<proteinExistence type="predicted"/>
<dbReference type="Proteomes" id="UP000070501">
    <property type="component" value="Unassembled WGS sequence"/>
</dbReference>
<evidence type="ECO:0000256" key="1">
    <source>
        <dbReference type="SAM" id="MobiDB-lite"/>
    </source>
</evidence>
<keyword evidence="3" id="KW-1185">Reference proteome</keyword>
<dbReference type="PANTHER" id="PTHR46082:SF6">
    <property type="entry name" value="AAA+ ATPASE DOMAIN-CONTAINING PROTEIN-RELATED"/>
    <property type="match status" value="1"/>
</dbReference>
<reference evidence="3" key="1">
    <citation type="submission" date="2016-02" db="EMBL/GenBank/DDBJ databases">
        <title>Draft genome sequence of Microdochium bolleyi, a fungal endophyte of beachgrass.</title>
        <authorList>
            <consortium name="DOE Joint Genome Institute"/>
            <person name="David A.S."/>
            <person name="May G."/>
            <person name="Haridas S."/>
            <person name="Lim J."/>
            <person name="Wang M."/>
            <person name="Labutti K."/>
            <person name="Lipzen A."/>
            <person name="Barry K."/>
            <person name="Grigoriev I.V."/>
        </authorList>
    </citation>
    <scope>NUCLEOTIDE SEQUENCE [LARGE SCALE GENOMIC DNA]</scope>
    <source>
        <strain evidence="3">J235TASD1</strain>
    </source>
</reference>
<name>A0A136IIB7_9PEZI</name>
<dbReference type="EMBL" id="KQ964366">
    <property type="protein sequence ID" value="KXJ84652.1"/>
    <property type="molecule type" value="Genomic_DNA"/>
</dbReference>
<dbReference type="Gene3D" id="1.25.40.10">
    <property type="entry name" value="Tetratricopeptide repeat domain"/>
    <property type="match status" value="1"/>
</dbReference>
<feature type="non-terminal residue" evidence="2">
    <location>
        <position position="1"/>
    </location>
</feature>
<dbReference type="InParanoid" id="A0A136IIB7"/>
<dbReference type="InterPro" id="IPR053137">
    <property type="entry name" value="NLR-like"/>
</dbReference>
<organism evidence="2 3">
    <name type="scientific">Microdochium bolleyi</name>
    <dbReference type="NCBI Taxonomy" id="196109"/>
    <lineage>
        <taxon>Eukaryota</taxon>
        <taxon>Fungi</taxon>
        <taxon>Dikarya</taxon>
        <taxon>Ascomycota</taxon>
        <taxon>Pezizomycotina</taxon>
        <taxon>Sordariomycetes</taxon>
        <taxon>Xylariomycetidae</taxon>
        <taxon>Xylariales</taxon>
        <taxon>Microdochiaceae</taxon>
        <taxon>Microdochium</taxon>
    </lineage>
</organism>